<name>A0ABT1S0A4_9FIRM</name>
<dbReference type="PANTHER" id="PTHR43798:SF31">
    <property type="entry name" value="AB HYDROLASE SUPERFAMILY PROTEIN YCLE"/>
    <property type="match status" value="1"/>
</dbReference>
<evidence type="ECO:0000313" key="4">
    <source>
        <dbReference type="Proteomes" id="UP001524473"/>
    </source>
</evidence>
<dbReference type="InterPro" id="IPR029058">
    <property type="entry name" value="AB_hydrolase_fold"/>
</dbReference>
<dbReference type="InterPro" id="IPR050266">
    <property type="entry name" value="AB_hydrolase_sf"/>
</dbReference>
<organism evidence="3 4">
    <name type="scientific">Neglectibacter timonensis</name>
    <dbReference type="NCBI Taxonomy" id="1776382"/>
    <lineage>
        <taxon>Bacteria</taxon>
        <taxon>Bacillati</taxon>
        <taxon>Bacillota</taxon>
        <taxon>Clostridia</taxon>
        <taxon>Eubacteriales</taxon>
        <taxon>Oscillospiraceae</taxon>
        <taxon>Neglectibacter</taxon>
    </lineage>
</organism>
<dbReference type="GO" id="GO:0016787">
    <property type="term" value="F:hydrolase activity"/>
    <property type="evidence" value="ECO:0007669"/>
    <property type="project" value="UniProtKB-KW"/>
</dbReference>
<evidence type="ECO:0000256" key="1">
    <source>
        <dbReference type="ARBA" id="ARBA00022801"/>
    </source>
</evidence>
<dbReference type="InterPro" id="IPR000073">
    <property type="entry name" value="AB_hydrolase_1"/>
</dbReference>
<accession>A0ABT1S0A4</accession>
<comment type="caution">
    <text evidence="3">The sequence shown here is derived from an EMBL/GenBank/DDBJ whole genome shotgun (WGS) entry which is preliminary data.</text>
</comment>
<dbReference type="InterPro" id="IPR000639">
    <property type="entry name" value="Epox_hydrolase-like"/>
</dbReference>
<protein>
    <submittedName>
        <fullName evidence="3">Alpha/beta hydrolase</fullName>
    </submittedName>
</protein>
<dbReference type="SUPFAM" id="SSF53474">
    <property type="entry name" value="alpha/beta-Hydrolases"/>
    <property type="match status" value="1"/>
</dbReference>
<reference evidence="3 4" key="1">
    <citation type="submission" date="2022-06" db="EMBL/GenBank/DDBJ databases">
        <title>Isolation of gut microbiota from human fecal samples.</title>
        <authorList>
            <person name="Pamer E.G."/>
            <person name="Barat B."/>
            <person name="Waligurski E."/>
            <person name="Medina S."/>
            <person name="Paddock L."/>
            <person name="Mostad J."/>
        </authorList>
    </citation>
    <scope>NUCLEOTIDE SEQUENCE [LARGE SCALE GENOMIC DNA]</scope>
    <source>
        <strain evidence="3 4">DFI.9.73</strain>
    </source>
</reference>
<evidence type="ECO:0000313" key="3">
    <source>
        <dbReference type="EMBL" id="MCQ4840253.1"/>
    </source>
</evidence>
<dbReference type="RefSeq" id="WP_066863096.1">
    <property type="nucleotide sequence ID" value="NZ_CABKVV010000013.1"/>
</dbReference>
<dbReference type="Gene3D" id="3.40.50.1820">
    <property type="entry name" value="alpha/beta hydrolase"/>
    <property type="match status" value="1"/>
</dbReference>
<dbReference type="Pfam" id="PF00561">
    <property type="entry name" value="Abhydrolase_1"/>
    <property type="match status" value="1"/>
</dbReference>
<proteinExistence type="predicted"/>
<gene>
    <name evidence="3" type="ORF">NE695_10050</name>
</gene>
<feature type="domain" description="AB hydrolase-1" evidence="2">
    <location>
        <begin position="25"/>
        <end position="255"/>
    </location>
</feature>
<evidence type="ECO:0000259" key="2">
    <source>
        <dbReference type="Pfam" id="PF00561"/>
    </source>
</evidence>
<dbReference type="Proteomes" id="UP001524473">
    <property type="component" value="Unassembled WGS sequence"/>
</dbReference>
<keyword evidence="1 3" id="KW-0378">Hydrolase</keyword>
<dbReference type="PRINTS" id="PR00111">
    <property type="entry name" value="ABHYDROLASE"/>
</dbReference>
<dbReference type="EMBL" id="JANFZH010000021">
    <property type="protein sequence ID" value="MCQ4840253.1"/>
    <property type="molecule type" value="Genomic_DNA"/>
</dbReference>
<sequence length="269" mass="30431">MQLIRGIDGVKIAVYDPNPCGKREVLMVHGWPLSAKMYEYQERLLLEHGFRVVTMDLPGFGRSDAPACGYSYDCLSDAVYAVVKSLGLCRFVLVGFSMGGAIVLRYMRRHRGYGVRKLALLAAAAPRFTCSPDFPLGMEPSQVDQLIEEIETDRARFSEKFSRQLLYTPHSEAVLNWFQGISEEASQNATIRTACSLRNEDGRKDLESVHVPTAIFHGKQDEVVPYALGEYQHQHIPCSELIPFEKSGHGVFYDELERFNGEFLRFLLN</sequence>
<keyword evidence="4" id="KW-1185">Reference proteome</keyword>
<dbReference type="PRINTS" id="PR00412">
    <property type="entry name" value="EPOXHYDRLASE"/>
</dbReference>
<dbReference type="GeneID" id="90532130"/>
<dbReference type="PANTHER" id="PTHR43798">
    <property type="entry name" value="MONOACYLGLYCEROL LIPASE"/>
    <property type="match status" value="1"/>
</dbReference>